<gene>
    <name evidence="12" type="ORF">PF002_g2737</name>
    <name evidence="11" type="ORF">PF004_g5930</name>
    <name evidence="10" type="ORF">PF005_g29112</name>
    <name evidence="9" type="ORF">PF011_g12259</name>
</gene>
<evidence type="ECO:0000259" key="7">
    <source>
        <dbReference type="Pfam" id="PF17917"/>
    </source>
</evidence>
<dbReference type="GO" id="GO:0003964">
    <property type="term" value="F:RNA-directed DNA polymerase activity"/>
    <property type="evidence" value="ECO:0007669"/>
    <property type="project" value="UniProtKB-KW"/>
</dbReference>
<dbReference type="Proteomes" id="UP000440367">
    <property type="component" value="Unassembled WGS sequence"/>
</dbReference>
<evidence type="ECO:0000313" key="14">
    <source>
        <dbReference type="Proteomes" id="UP000440367"/>
    </source>
</evidence>
<dbReference type="Gene3D" id="1.10.340.70">
    <property type="match status" value="1"/>
</dbReference>
<dbReference type="Pfam" id="PF17921">
    <property type="entry name" value="Integrase_H2C2"/>
    <property type="match status" value="1"/>
</dbReference>
<reference evidence="13 14" key="1">
    <citation type="submission" date="2018-08" db="EMBL/GenBank/DDBJ databases">
        <title>Genomic investigation of the strawberry pathogen Phytophthora fragariae indicates pathogenicity is determined by transcriptional variation in three key races.</title>
        <authorList>
            <person name="Adams T.M."/>
            <person name="Armitage A.D."/>
            <person name="Sobczyk M.K."/>
            <person name="Bates H.J."/>
            <person name="Dunwell J.M."/>
            <person name="Nellist C.F."/>
            <person name="Harrison R.J."/>
        </authorList>
    </citation>
    <scope>NUCLEOTIDE SEQUENCE [LARGE SCALE GENOMIC DNA]</scope>
    <source>
        <strain evidence="12 14">BC-1</strain>
        <strain evidence="11 16">BC-23</strain>
        <strain evidence="10 13">NOV-27</strain>
        <strain evidence="9 15">SCRP245</strain>
    </source>
</reference>
<evidence type="ECO:0000256" key="1">
    <source>
        <dbReference type="ARBA" id="ARBA00022679"/>
    </source>
</evidence>
<dbReference type="InterPro" id="IPR041588">
    <property type="entry name" value="Integrase_H2C2"/>
</dbReference>
<name>A0A6A3VGQ0_9STRA</name>
<evidence type="ECO:0000313" key="10">
    <source>
        <dbReference type="EMBL" id="KAE9166655.1"/>
    </source>
</evidence>
<comment type="caution">
    <text evidence="10">The sequence shown here is derived from an EMBL/GenBank/DDBJ whole genome shotgun (WGS) entry which is preliminary data.</text>
</comment>
<dbReference type="GO" id="GO:0016787">
    <property type="term" value="F:hydrolase activity"/>
    <property type="evidence" value="ECO:0007669"/>
    <property type="project" value="UniProtKB-KW"/>
</dbReference>
<dbReference type="Proteomes" id="UP000433483">
    <property type="component" value="Unassembled WGS sequence"/>
</dbReference>
<dbReference type="PANTHER" id="PTHR37984">
    <property type="entry name" value="PROTEIN CBG26694"/>
    <property type="match status" value="1"/>
</dbReference>
<feature type="domain" description="Reverse transcriptase RNase H-like" evidence="7">
    <location>
        <begin position="3"/>
        <end position="50"/>
    </location>
</feature>
<keyword evidence="2" id="KW-0548">Nucleotidyltransferase</keyword>
<protein>
    <recommendedName>
        <fullName evidence="17">Integrase zinc-binding domain-containing protein</fullName>
    </recommendedName>
</protein>
<dbReference type="Proteomes" id="UP000460718">
    <property type="component" value="Unassembled WGS sequence"/>
</dbReference>
<keyword evidence="6" id="KW-0695">RNA-directed DNA polymerase</keyword>
<dbReference type="SUPFAM" id="SSF56672">
    <property type="entry name" value="DNA/RNA polymerases"/>
    <property type="match status" value="1"/>
</dbReference>
<dbReference type="OrthoDB" id="111710at2759"/>
<keyword evidence="1" id="KW-0808">Transferase</keyword>
<sequence>MRYALIKFRVYLLDEQTFAVYTDHASLRTAMKSPHLSQRMARWLSFFVEYNFIVHYKPGKNNILADALSRRPDYDPRTVLGRQVIDDDDEDDDHYDAVYAGIVAYLHAPSDETLGALSRNTRNQIDRYHLDGDLMCYNIDKFDAPRVVVPNDDDLRARIIHEFHDSPMGVHLGREKTFAAVSRDFFLPHMYNWVRKRIRTCETCQRVKPSKSSQTPLRPLPIATDYYTHSI</sequence>
<dbReference type="Pfam" id="PF17917">
    <property type="entry name" value="RT_RNaseH"/>
    <property type="match status" value="1"/>
</dbReference>
<evidence type="ECO:0000256" key="3">
    <source>
        <dbReference type="ARBA" id="ARBA00022722"/>
    </source>
</evidence>
<evidence type="ECO:0000259" key="8">
    <source>
        <dbReference type="Pfam" id="PF17921"/>
    </source>
</evidence>
<evidence type="ECO:0000313" key="15">
    <source>
        <dbReference type="Proteomes" id="UP000460718"/>
    </source>
</evidence>
<evidence type="ECO:0000313" key="12">
    <source>
        <dbReference type="EMBL" id="KAE9254644.1"/>
    </source>
</evidence>
<organism evidence="10 13">
    <name type="scientific">Phytophthora fragariae</name>
    <dbReference type="NCBI Taxonomy" id="53985"/>
    <lineage>
        <taxon>Eukaryota</taxon>
        <taxon>Sar</taxon>
        <taxon>Stramenopiles</taxon>
        <taxon>Oomycota</taxon>
        <taxon>Peronosporomycetes</taxon>
        <taxon>Peronosporales</taxon>
        <taxon>Peronosporaceae</taxon>
        <taxon>Phytophthora</taxon>
    </lineage>
</organism>
<dbReference type="EMBL" id="QXFW01000707">
    <property type="protein sequence ID" value="KAE9004899.1"/>
    <property type="molecule type" value="Genomic_DNA"/>
</dbReference>
<keyword evidence="13" id="KW-1185">Reference proteome</keyword>
<dbReference type="Proteomes" id="UP000476176">
    <property type="component" value="Unassembled WGS sequence"/>
</dbReference>
<accession>A0A6A3VGQ0</accession>
<dbReference type="GO" id="GO:0004519">
    <property type="term" value="F:endonuclease activity"/>
    <property type="evidence" value="ECO:0007669"/>
    <property type="project" value="UniProtKB-KW"/>
</dbReference>
<evidence type="ECO:0000313" key="9">
    <source>
        <dbReference type="EMBL" id="KAE9004899.1"/>
    </source>
</evidence>
<keyword evidence="4" id="KW-0255">Endonuclease</keyword>
<evidence type="ECO:0000313" key="11">
    <source>
        <dbReference type="EMBL" id="KAE9243918.1"/>
    </source>
</evidence>
<dbReference type="InterPro" id="IPR041373">
    <property type="entry name" value="RT_RNaseH"/>
</dbReference>
<dbReference type="EMBL" id="QXGB01004326">
    <property type="protein sequence ID" value="KAE9166655.1"/>
    <property type="molecule type" value="Genomic_DNA"/>
</dbReference>
<proteinExistence type="predicted"/>
<evidence type="ECO:0000256" key="5">
    <source>
        <dbReference type="ARBA" id="ARBA00022801"/>
    </source>
</evidence>
<dbReference type="EMBL" id="QXGC01000231">
    <property type="protein sequence ID" value="KAE9243918.1"/>
    <property type="molecule type" value="Genomic_DNA"/>
</dbReference>
<dbReference type="AlphaFoldDB" id="A0A6A3VGQ0"/>
<dbReference type="InterPro" id="IPR050951">
    <property type="entry name" value="Retrovirus_Pol_polyprotein"/>
</dbReference>
<keyword evidence="3" id="KW-0540">Nuclease</keyword>
<feature type="domain" description="Integrase zinc-binding" evidence="8">
    <location>
        <begin position="152"/>
        <end position="210"/>
    </location>
</feature>
<keyword evidence="5" id="KW-0378">Hydrolase</keyword>
<evidence type="ECO:0000256" key="4">
    <source>
        <dbReference type="ARBA" id="ARBA00022759"/>
    </source>
</evidence>
<evidence type="ECO:0000256" key="6">
    <source>
        <dbReference type="ARBA" id="ARBA00022918"/>
    </source>
</evidence>
<dbReference type="InterPro" id="IPR043502">
    <property type="entry name" value="DNA/RNA_pol_sf"/>
</dbReference>
<evidence type="ECO:0008006" key="17">
    <source>
        <dbReference type="Google" id="ProtNLM"/>
    </source>
</evidence>
<evidence type="ECO:0000256" key="2">
    <source>
        <dbReference type="ARBA" id="ARBA00022695"/>
    </source>
</evidence>
<evidence type="ECO:0000313" key="16">
    <source>
        <dbReference type="Proteomes" id="UP000476176"/>
    </source>
</evidence>
<dbReference type="PANTHER" id="PTHR37984:SF5">
    <property type="entry name" value="PROTEIN NYNRIN-LIKE"/>
    <property type="match status" value="1"/>
</dbReference>
<dbReference type="EMBL" id="QXGD01000073">
    <property type="protein sequence ID" value="KAE9254644.1"/>
    <property type="molecule type" value="Genomic_DNA"/>
</dbReference>
<evidence type="ECO:0000313" key="13">
    <source>
        <dbReference type="Proteomes" id="UP000433483"/>
    </source>
</evidence>